<dbReference type="STRING" id="658218.SAMN05216562_1697"/>
<proteinExistence type="predicted"/>
<dbReference type="RefSeq" id="WP_091387215.1">
    <property type="nucleotide sequence ID" value="NZ_FNQO01000002.1"/>
</dbReference>
<keyword evidence="3" id="KW-1185">Reference proteome</keyword>
<evidence type="ECO:0000313" key="3">
    <source>
        <dbReference type="Proteomes" id="UP000198658"/>
    </source>
</evidence>
<keyword evidence="1" id="KW-1133">Transmembrane helix</keyword>
<name>A0A1H3YF91_9GAMM</name>
<sequence length="222" mass="24642">MKPGRDKTPTRWQRACHECDLLLTGRLAPPGQKLLCPRCNATLHRNAHNSIRYTAALSLTGLLLFIPSATLPLLRFSIFAIGAENTLLNGVMSLFDAGYIWLSTLVLFCSVLAPLGKFLLLAFICWGSGWAFLDRPVGAAVRWYQHLKEWGMLDVYMLGILVALIKMSDLGKMEVEPGLYCFVAMMLVANLTTLSFDPHAVWDRLAQRRAHRTRAATAGGLP</sequence>
<protein>
    <submittedName>
        <fullName evidence="2">Paraquat-inducible protein A</fullName>
    </submittedName>
</protein>
<dbReference type="InterPro" id="IPR007498">
    <property type="entry name" value="PqiA-like"/>
</dbReference>
<reference evidence="3" key="1">
    <citation type="submission" date="2016-10" db="EMBL/GenBank/DDBJ databases">
        <authorList>
            <person name="Varghese N."/>
            <person name="Submissions S."/>
        </authorList>
    </citation>
    <scope>NUCLEOTIDE SEQUENCE [LARGE SCALE GENOMIC DNA]</scope>
    <source>
        <strain evidence="3">CGMCC 1.10657</strain>
    </source>
</reference>
<accession>A0A1H3YF91</accession>
<keyword evidence="1" id="KW-0812">Transmembrane</keyword>
<dbReference type="OrthoDB" id="9807787at2"/>
<dbReference type="EMBL" id="FNQO01000002">
    <property type="protein sequence ID" value="SEA09588.1"/>
    <property type="molecule type" value="Genomic_DNA"/>
</dbReference>
<dbReference type="Pfam" id="PF04403">
    <property type="entry name" value="PqiA"/>
    <property type="match status" value="1"/>
</dbReference>
<evidence type="ECO:0000313" key="2">
    <source>
        <dbReference type="EMBL" id="SEA09588.1"/>
    </source>
</evidence>
<feature type="transmembrane region" description="Helical" evidence="1">
    <location>
        <begin position="98"/>
        <end position="126"/>
    </location>
</feature>
<feature type="transmembrane region" description="Helical" evidence="1">
    <location>
        <begin position="177"/>
        <end position="196"/>
    </location>
</feature>
<organism evidence="2 3">
    <name type="scientific">Microbulbifer marinus</name>
    <dbReference type="NCBI Taxonomy" id="658218"/>
    <lineage>
        <taxon>Bacteria</taxon>
        <taxon>Pseudomonadati</taxon>
        <taxon>Pseudomonadota</taxon>
        <taxon>Gammaproteobacteria</taxon>
        <taxon>Cellvibrionales</taxon>
        <taxon>Microbulbiferaceae</taxon>
        <taxon>Microbulbifer</taxon>
    </lineage>
</organism>
<keyword evidence="1" id="KW-0472">Membrane</keyword>
<dbReference type="Proteomes" id="UP000198658">
    <property type="component" value="Unassembled WGS sequence"/>
</dbReference>
<gene>
    <name evidence="2" type="ORF">SAMN05216562_1697</name>
</gene>
<dbReference type="AlphaFoldDB" id="A0A1H3YF91"/>
<feature type="transmembrane region" description="Helical" evidence="1">
    <location>
        <begin position="53"/>
        <end position="78"/>
    </location>
</feature>
<evidence type="ECO:0000256" key="1">
    <source>
        <dbReference type="SAM" id="Phobius"/>
    </source>
</evidence>
<feature type="transmembrane region" description="Helical" evidence="1">
    <location>
        <begin position="147"/>
        <end position="165"/>
    </location>
</feature>